<dbReference type="OrthoDB" id="10250105at2759"/>
<sequence>MLPTLTTAISPHFLPSFTSLLLCCRNIFCCLLSKNTYKPYILASTPNSHTTSLSRRVSVVASSMDHCVLVLCGKSPKEKLLASSLKSKKALKLMDRETGDDIDTKVLVDGDMEVESFGVGSYMDALATQYFGRFLIWTPKITSTHDLLHQNFGDLPVGSACLADVQSKGRGRVSNVWESPAGCLMYSFTVQMHNGRILPLLQYVVSLAVTEAVKHVCKEKER</sequence>
<dbReference type="PANTHER" id="PTHR12835">
    <property type="entry name" value="BIOTIN PROTEIN LIGASE"/>
    <property type="match status" value="1"/>
</dbReference>
<proteinExistence type="predicted"/>
<dbReference type="SUPFAM" id="SSF55681">
    <property type="entry name" value="Class II aaRS and biotin synthetases"/>
    <property type="match status" value="1"/>
</dbReference>
<dbReference type="EMBL" id="LFYR01000678">
    <property type="protein sequence ID" value="KMZ71334.1"/>
    <property type="molecule type" value="Genomic_DNA"/>
</dbReference>
<dbReference type="PROSITE" id="PS51733">
    <property type="entry name" value="BPL_LPL_CATALYTIC"/>
    <property type="match status" value="1"/>
</dbReference>
<keyword evidence="2" id="KW-0808">Transferase</keyword>
<evidence type="ECO:0000259" key="1">
    <source>
        <dbReference type="PROSITE" id="PS51733"/>
    </source>
</evidence>
<dbReference type="GO" id="GO:0016740">
    <property type="term" value="F:transferase activity"/>
    <property type="evidence" value="ECO:0007669"/>
    <property type="project" value="UniProtKB-KW"/>
</dbReference>
<keyword evidence="3" id="KW-1185">Reference proteome</keyword>
<dbReference type="AlphaFoldDB" id="A0A0K9PQU8"/>
<dbReference type="Proteomes" id="UP000036987">
    <property type="component" value="Unassembled WGS sequence"/>
</dbReference>
<reference evidence="3" key="1">
    <citation type="journal article" date="2016" name="Nature">
        <title>The genome of the seagrass Zostera marina reveals angiosperm adaptation to the sea.</title>
        <authorList>
            <person name="Olsen J.L."/>
            <person name="Rouze P."/>
            <person name="Verhelst B."/>
            <person name="Lin Y.-C."/>
            <person name="Bayer T."/>
            <person name="Collen J."/>
            <person name="Dattolo E."/>
            <person name="De Paoli E."/>
            <person name="Dittami S."/>
            <person name="Maumus F."/>
            <person name="Michel G."/>
            <person name="Kersting A."/>
            <person name="Lauritano C."/>
            <person name="Lohaus R."/>
            <person name="Toepel M."/>
            <person name="Tonon T."/>
            <person name="Vanneste K."/>
            <person name="Amirebrahimi M."/>
            <person name="Brakel J."/>
            <person name="Bostroem C."/>
            <person name="Chovatia M."/>
            <person name="Grimwood J."/>
            <person name="Jenkins J.W."/>
            <person name="Jueterbock A."/>
            <person name="Mraz A."/>
            <person name="Stam W.T."/>
            <person name="Tice H."/>
            <person name="Bornberg-Bauer E."/>
            <person name="Green P.J."/>
            <person name="Pearson G.A."/>
            <person name="Procaccini G."/>
            <person name="Duarte C.M."/>
            <person name="Schmutz J."/>
            <person name="Reusch T.B.H."/>
            <person name="Van de Peer Y."/>
        </authorList>
    </citation>
    <scope>NUCLEOTIDE SEQUENCE [LARGE SCALE GENOMIC DNA]</scope>
    <source>
        <strain evidence="3">cv. Finnish</strain>
    </source>
</reference>
<dbReference type="Pfam" id="PF03099">
    <property type="entry name" value="BPL_LplA_LipB"/>
    <property type="match status" value="1"/>
</dbReference>
<dbReference type="OMA" id="SEMEKPC"/>
<organism evidence="2 3">
    <name type="scientific">Zostera marina</name>
    <name type="common">Eelgrass</name>
    <dbReference type="NCBI Taxonomy" id="29655"/>
    <lineage>
        <taxon>Eukaryota</taxon>
        <taxon>Viridiplantae</taxon>
        <taxon>Streptophyta</taxon>
        <taxon>Embryophyta</taxon>
        <taxon>Tracheophyta</taxon>
        <taxon>Spermatophyta</taxon>
        <taxon>Magnoliopsida</taxon>
        <taxon>Liliopsida</taxon>
        <taxon>Zosteraceae</taxon>
        <taxon>Zostera</taxon>
    </lineage>
</organism>
<dbReference type="InterPro" id="IPR004143">
    <property type="entry name" value="BPL_LPL_catalytic"/>
</dbReference>
<dbReference type="PANTHER" id="PTHR12835:SF5">
    <property type="entry name" value="BIOTIN--PROTEIN LIGASE"/>
    <property type="match status" value="1"/>
</dbReference>
<protein>
    <submittedName>
        <fullName evidence="2">Lipoyl(Octanoyl) transferase</fullName>
    </submittedName>
</protein>
<dbReference type="Gene3D" id="3.30.930.10">
    <property type="entry name" value="Bira Bifunctional Protein, Domain 2"/>
    <property type="match status" value="1"/>
</dbReference>
<feature type="domain" description="BPL/LPL catalytic" evidence="1">
    <location>
        <begin position="120"/>
        <end position="222"/>
    </location>
</feature>
<dbReference type="InterPro" id="IPR045864">
    <property type="entry name" value="aa-tRNA-synth_II/BPL/LPL"/>
</dbReference>
<comment type="caution">
    <text evidence="2">The sequence shown here is derived from an EMBL/GenBank/DDBJ whole genome shotgun (WGS) entry which is preliminary data.</text>
</comment>
<accession>A0A0K9PQU8</accession>
<gene>
    <name evidence="2" type="ORF">ZOSMA_182G00240</name>
</gene>
<name>A0A0K9PQU8_ZOSMR</name>
<evidence type="ECO:0000313" key="3">
    <source>
        <dbReference type="Proteomes" id="UP000036987"/>
    </source>
</evidence>
<evidence type="ECO:0000313" key="2">
    <source>
        <dbReference type="EMBL" id="KMZ71334.1"/>
    </source>
</evidence>
<dbReference type="STRING" id="29655.A0A0K9PQU8"/>